<feature type="domain" description="DNA/pantothenate metabolism flavoprotein C-terminal" evidence="2">
    <location>
        <begin position="169"/>
        <end position="274"/>
    </location>
</feature>
<dbReference type="Gene3D" id="3.40.50.10300">
    <property type="entry name" value="CoaB-like"/>
    <property type="match status" value="1"/>
</dbReference>
<dbReference type="GO" id="GO:0003824">
    <property type="term" value="F:catalytic activity"/>
    <property type="evidence" value="ECO:0007669"/>
    <property type="project" value="UniProtKB-ARBA"/>
</dbReference>
<dbReference type="InterPro" id="IPR035929">
    <property type="entry name" value="CoaB-like_sf"/>
</dbReference>
<dbReference type="InterPro" id="IPR007085">
    <property type="entry name" value="DNA/pantothenate-metab_flavo_C"/>
</dbReference>
<dbReference type="PANTHER" id="PTHR12290">
    <property type="entry name" value="CORNICHON-RELATED"/>
    <property type="match status" value="1"/>
</dbReference>
<reference evidence="3" key="3">
    <citation type="submission" date="2025-09" db="UniProtKB">
        <authorList>
            <consortium name="Ensembl"/>
        </authorList>
    </citation>
    <scope>IDENTIFICATION</scope>
</reference>
<proteinExistence type="inferred from homology"/>
<reference evidence="4" key="1">
    <citation type="submission" date="2003-08" db="EMBL/GenBank/DDBJ databases">
        <authorList>
            <person name="Birren B."/>
            <person name="Nusbaum C."/>
            <person name="Abebe A."/>
            <person name="Abouelleil A."/>
            <person name="Adekoya E."/>
            <person name="Ait-zahra M."/>
            <person name="Allen N."/>
            <person name="Allen T."/>
            <person name="An P."/>
            <person name="Anderson M."/>
            <person name="Anderson S."/>
            <person name="Arachchi H."/>
            <person name="Armbruster J."/>
            <person name="Bachantsang P."/>
            <person name="Baldwin J."/>
            <person name="Barry A."/>
            <person name="Bayul T."/>
            <person name="Blitshsteyn B."/>
            <person name="Bloom T."/>
            <person name="Blye J."/>
            <person name="Boguslavskiy L."/>
            <person name="Borowsky M."/>
            <person name="Boukhgalter B."/>
            <person name="Brunache A."/>
            <person name="Butler J."/>
            <person name="Calixte N."/>
            <person name="Calvo S."/>
            <person name="Camarata J."/>
            <person name="Campo K."/>
            <person name="Chang J."/>
            <person name="Cheshatsang Y."/>
            <person name="Citroen M."/>
            <person name="Collymore A."/>
            <person name="Considine T."/>
            <person name="Cook A."/>
            <person name="Cooke P."/>
            <person name="Corum B."/>
            <person name="Cuomo C."/>
            <person name="David R."/>
            <person name="Dawoe T."/>
            <person name="Degray S."/>
            <person name="Dodge S."/>
            <person name="Dooley K."/>
            <person name="Dorje P."/>
            <person name="Dorjee K."/>
            <person name="Dorris L."/>
            <person name="Duffey N."/>
            <person name="Dupes A."/>
            <person name="Elkins T."/>
            <person name="Engels R."/>
            <person name="Erickson J."/>
            <person name="Farina A."/>
            <person name="Faro S."/>
            <person name="Ferreira P."/>
            <person name="Fischer H."/>
            <person name="Fitzgerald M."/>
            <person name="Foley K."/>
            <person name="Gage D."/>
            <person name="Galagan J."/>
            <person name="Gearin G."/>
            <person name="Gnerre S."/>
            <person name="Gnirke A."/>
            <person name="Goyette A."/>
            <person name="Graham J."/>
            <person name="Grandbois E."/>
            <person name="Gyaltsen K."/>
            <person name="Hafez N."/>
            <person name="Hagopian D."/>
            <person name="Hagos B."/>
            <person name="Hall J."/>
            <person name="Hatcher B."/>
            <person name="Heller A."/>
            <person name="Higgins H."/>
            <person name="Honan T."/>
            <person name="Horn A."/>
            <person name="Houde N."/>
            <person name="Hughes L."/>
            <person name="Hulme W."/>
            <person name="Husby E."/>
            <person name="Iliev I."/>
            <person name="Jaffe D."/>
            <person name="Jones C."/>
            <person name="Kamal M."/>
            <person name="Kamat A."/>
            <person name="Kamvysselis M."/>
            <person name="Karlsson E."/>
            <person name="Kells C."/>
            <person name="Kieu A."/>
            <person name="Kisner P."/>
            <person name="Kodira C."/>
            <person name="Kulbokas E."/>
            <person name="Labutti K."/>
            <person name="Lama D."/>
            <person name="Landers T."/>
            <person name="Leger J."/>
            <person name="Levine S."/>
            <person name="Lewis D."/>
            <person name="Lewis T."/>
            <person name="Lindblad-toh K."/>
            <person name="Liu X."/>
            <person name="Lokyitsang T."/>
            <person name="Lokyitsang Y."/>
            <person name="Lucien O."/>
            <person name="Lui A."/>
            <person name="Ma L.J."/>
            <person name="Mabbitt R."/>
            <person name="Macdonald J."/>
            <person name="Maclean C."/>
            <person name="Major J."/>
            <person name="Manning J."/>
            <person name="Marabella R."/>
            <person name="Maru K."/>
            <person name="Matthews C."/>
            <person name="Mauceli E."/>
            <person name="Mccarthy M."/>
            <person name="Mcdonough S."/>
            <person name="Mcghee T."/>
            <person name="Meldrim J."/>
            <person name="Meneus L."/>
            <person name="Mesirov J."/>
            <person name="Mihalev A."/>
            <person name="Mihova T."/>
            <person name="Mikkelsen T."/>
            <person name="Mlenga V."/>
            <person name="Moru K."/>
            <person name="Mozes J."/>
            <person name="Mulrain L."/>
            <person name="Munson G."/>
            <person name="Naylor J."/>
            <person name="Newes C."/>
            <person name="Nguyen C."/>
            <person name="Nguyen N."/>
            <person name="Nguyen T."/>
            <person name="Nicol R."/>
            <person name="Nielsen C."/>
            <person name="Nizzari M."/>
            <person name="Norbu C."/>
            <person name="Norbu N."/>
            <person name="O'donnell P."/>
            <person name="Okoawo O."/>
            <person name="O'leary S."/>
            <person name="Omotosho B."/>
            <person name="O'neill K."/>
            <person name="Osman S."/>
            <person name="Parker S."/>
            <person name="Perrin D."/>
            <person name="Phunkhang P."/>
            <person name="Piqani B."/>
            <person name="Purcell S."/>
            <person name="Rachupka T."/>
            <person name="Ramasamy U."/>
            <person name="Rameau R."/>
            <person name="Ray V."/>
            <person name="Raymond C."/>
            <person name="Retta R."/>
            <person name="Richardson S."/>
            <person name="Rise C."/>
            <person name="Rodriguez J."/>
            <person name="Rogers J."/>
            <person name="Rogov P."/>
            <person name="Rutman M."/>
            <person name="Schupbach R."/>
            <person name="Seaman C."/>
            <person name="Settipalli S."/>
            <person name="Sharpe T."/>
            <person name="Sheridan J."/>
            <person name="Sherpa N."/>
            <person name="Shi J."/>
            <person name="Smirnov S."/>
            <person name="Smith C."/>
            <person name="Sougnez C."/>
            <person name="Spencer B."/>
            <person name="Stalker J."/>
            <person name="Stange-thomann N."/>
            <person name="Stavropoulos S."/>
            <person name="Stetson K."/>
            <person name="Stone C."/>
            <person name="Stone S."/>
            <person name="Stubbs M."/>
            <person name="Talamas J."/>
            <person name="Tchuinga P."/>
            <person name="Tenzing P."/>
            <person name="Tesfaye S."/>
            <person name="Theodore J."/>
            <person name="Thoulutsang Y."/>
            <person name="Topham K."/>
            <person name="Towey S."/>
            <person name="Tsamla T."/>
            <person name="Tsomo N."/>
            <person name="Vallee D."/>
            <person name="Vassiliev H."/>
            <person name="Venkataraman V."/>
            <person name="Vinson J."/>
            <person name="Vo A."/>
            <person name="Wade C."/>
            <person name="Wang S."/>
            <person name="Wangchuk T."/>
            <person name="Wangdi T."/>
            <person name="Whittaker C."/>
            <person name="Wilkinson J."/>
            <person name="Wu Y."/>
            <person name="Wyman D."/>
            <person name="Yadav S."/>
            <person name="Yang S."/>
            <person name="Yang X."/>
            <person name="Yeager S."/>
            <person name="Yee E."/>
            <person name="Young G."/>
            <person name="Zainoun J."/>
            <person name="Zembeck L."/>
            <person name="Zimmer A."/>
            <person name="Zody M."/>
            <person name="Lander E."/>
        </authorList>
    </citation>
    <scope>NUCLEOTIDE SEQUENCE [LARGE SCALE GENOMIC DNA]</scope>
</reference>
<sequence>SKSVKEFIGNILTCQDAKVVLVTSGGTTVPLEQNSVRHLDNFSTGGRGSKSAEEFLRIGYRVIFLHRKGALFPFARLLSNSEEVMQKLEVDSQGSMMTNNTPAFSTCFVITIHGTRVRCILLLDDEKIAKAVKEHKKLMKPLFFLSIPFTYLGEYLHKLQVICCALQPLRRRAMVFLAAAVSDFYVPYSKIPEHKMKSSEKLVLEFEQTPKMLNTIVDEWAPEALVVSFKLETDIEILIHKAKSALANYGHQVVVANLLQTKDETVSIVTSSAIFKINSTKNDPIENQILNQLQIMHNQFITQQ</sequence>
<dbReference type="GeneTree" id="ENSGT00950000182834"/>
<dbReference type="AlphaFoldDB" id="H2ZA97"/>
<evidence type="ECO:0000259" key="2">
    <source>
        <dbReference type="Pfam" id="PF04127"/>
    </source>
</evidence>
<name>H2ZA97_CIOSA</name>
<evidence type="ECO:0000313" key="4">
    <source>
        <dbReference type="Proteomes" id="UP000007875"/>
    </source>
</evidence>
<evidence type="ECO:0000256" key="1">
    <source>
        <dbReference type="ARBA" id="ARBA00005703"/>
    </source>
</evidence>
<dbReference type="Pfam" id="PF04127">
    <property type="entry name" value="DFP"/>
    <property type="match status" value="1"/>
</dbReference>
<dbReference type="HOGENOM" id="CLU_042326_2_0_1"/>
<keyword evidence="4" id="KW-1185">Reference proteome</keyword>
<organism evidence="3 4">
    <name type="scientific">Ciona savignyi</name>
    <name type="common">Pacific transparent sea squirt</name>
    <dbReference type="NCBI Taxonomy" id="51511"/>
    <lineage>
        <taxon>Eukaryota</taxon>
        <taxon>Metazoa</taxon>
        <taxon>Chordata</taxon>
        <taxon>Tunicata</taxon>
        <taxon>Ascidiacea</taxon>
        <taxon>Phlebobranchia</taxon>
        <taxon>Cionidae</taxon>
        <taxon>Ciona</taxon>
    </lineage>
</organism>
<dbReference type="Ensembl" id="ENSCSAVT00000014677.1">
    <property type="protein sequence ID" value="ENSCSAVP00000014512.1"/>
    <property type="gene ID" value="ENSCSAVG00000008494.1"/>
</dbReference>
<dbReference type="Proteomes" id="UP000007875">
    <property type="component" value="Unassembled WGS sequence"/>
</dbReference>
<evidence type="ECO:0000313" key="3">
    <source>
        <dbReference type="Ensembl" id="ENSCSAVP00000014512.1"/>
    </source>
</evidence>
<comment type="similarity">
    <text evidence="1">Belongs to the PPC synthetase family.</text>
</comment>
<reference evidence="3" key="2">
    <citation type="submission" date="2025-08" db="UniProtKB">
        <authorList>
            <consortium name="Ensembl"/>
        </authorList>
    </citation>
    <scope>IDENTIFICATION</scope>
</reference>
<dbReference type="GO" id="GO:0015937">
    <property type="term" value="P:coenzyme A biosynthetic process"/>
    <property type="evidence" value="ECO:0007669"/>
    <property type="project" value="UniProtKB-ARBA"/>
</dbReference>
<accession>H2ZA97</accession>
<dbReference type="SUPFAM" id="SSF102645">
    <property type="entry name" value="CoaB-like"/>
    <property type="match status" value="1"/>
</dbReference>
<protein>
    <recommendedName>
        <fullName evidence="2">DNA/pantothenate metabolism flavoprotein C-terminal domain-containing protein</fullName>
    </recommendedName>
</protein>